<accession>A0A8B6X400</accession>
<proteinExistence type="predicted"/>
<dbReference type="PIRSF" id="PIRSF000040">
    <property type="entry name" value="MMOH_comp"/>
    <property type="match status" value="1"/>
</dbReference>
<dbReference type="GO" id="GO:0016709">
    <property type="term" value="F:oxidoreductase activity, acting on paired donors, with incorporation or reduction of molecular oxygen, NAD(P)H as one donor, and incorporation of one atom of oxygen"/>
    <property type="evidence" value="ECO:0007669"/>
    <property type="project" value="InterPro"/>
</dbReference>
<dbReference type="RefSeq" id="WP_028311575.1">
    <property type="nucleotide sequence ID" value="NZ_AXWS01000013.1"/>
</dbReference>
<evidence type="ECO:0000313" key="4">
    <source>
        <dbReference type="RefSeq" id="WP_028311575.1"/>
    </source>
</evidence>
<dbReference type="SUPFAM" id="SSF47240">
    <property type="entry name" value="Ferritin-like"/>
    <property type="match status" value="1"/>
</dbReference>
<protein>
    <submittedName>
        <fullName evidence="4">Aromatic/alkene monooxygenase hydroxylase subunit beta</fullName>
    </submittedName>
</protein>
<dbReference type="InterPro" id="IPR012078">
    <property type="entry name" value="MP_mOase_hydro"/>
</dbReference>
<name>A0A8B6X400_9BURK</name>
<evidence type="ECO:0000256" key="1">
    <source>
        <dbReference type="ARBA" id="ARBA00023002"/>
    </source>
</evidence>
<keyword evidence="3" id="KW-1185">Reference proteome</keyword>
<evidence type="ECO:0000313" key="3">
    <source>
        <dbReference type="Proteomes" id="UP000675920"/>
    </source>
</evidence>
<dbReference type="InterPro" id="IPR009078">
    <property type="entry name" value="Ferritin-like_SF"/>
</dbReference>
<dbReference type="Pfam" id="PF02332">
    <property type="entry name" value="Phenol_Hydrox"/>
    <property type="match status" value="1"/>
</dbReference>
<dbReference type="Gene3D" id="1.10.620.20">
    <property type="entry name" value="Ribonucleotide Reductase, subunit A"/>
    <property type="match status" value="1"/>
</dbReference>
<dbReference type="Proteomes" id="UP000675920">
    <property type="component" value="Unplaced"/>
</dbReference>
<reference evidence="4" key="1">
    <citation type="submission" date="2025-08" db="UniProtKB">
        <authorList>
            <consortium name="RefSeq"/>
        </authorList>
    </citation>
    <scope>IDENTIFICATION</scope>
</reference>
<evidence type="ECO:0000256" key="2">
    <source>
        <dbReference type="ARBA" id="ARBA00023033"/>
    </source>
</evidence>
<dbReference type="InterPro" id="IPR012348">
    <property type="entry name" value="RNR-like"/>
</dbReference>
<dbReference type="AlphaFoldDB" id="A0A8B6X400"/>
<keyword evidence="1" id="KW-0560">Oxidoreductase</keyword>
<organism evidence="3 4">
    <name type="scientific">Derxia gummosa DSM 723</name>
    <dbReference type="NCBI Taxonomy" id="1121388"/>
    <lineage>
        <taxon>Bacteria</taxon>
        <taxon>Pseudomonadati</taxon>
        <taxon>Pseudomonadota</taxon>
        <taxon>Betaproteobacteria</taxon>
        <taxon>Burkholderiales</taxon>
        <taxon>Alcaligenaceae</taxon>
        <taxon>Derxia</taxon>
    </lineage>
</organism>
<dbReference type="InterPro" id="IPR003430">
    <property type="entry name" value="Phenol_Hydrox"/>
</dbReference>
<dbReference type="OrthoDB" id="9806768at2"/>
<dbReference type="CDD" id="cd01058">
    <property type="entry name" value="AAMH_B"/>
    <property type="match status" value="1"/>
</dbReference>
<keyword evidence="2 4" id="KW-0503">Monooxygenase</keyword>
<sequence>MQIDLRTVAIEPKRLAFDHLARRFGANKQPSRYQEGSYDLQPTHNFHYRPSWDPQRELYDARRTAIVMADWYALKDPRQFYYGSYTQARARQQEAAEASFEFVESRGLAALLSPELRDDALGLLLPLRHVAWAADLNNCGICADGYGTVLTQAAMYHAMDNLGIAQYLTRLGLLLGDVESLAVAKREWLEAPRWQPLRRLVENLLVQRDWFELFVAQNLVLDGLLYPLAYIEAVDKRYPQRGSAAVTMLTAFMTDWFAETGKWVDAVVKTAAAESDANRALLSQWTAAWRDRALAALEPVAASAFGDDSAEVLATVAQTFASRAAKLGLTV</sequence>